<dbReference type="FunFam" id="3.40.50.2000:FF:000100">
    <property type="entry name" value="Glycosyltransferase family 1 protein"/>
    <property type="match status" value="1"/>
</dbReference>
<dbReference type="Gene3D" id="3.40.50.2000">
    <property type="entry name" value="Glycogen Phosphorylase B"/>
    <property type="match status" value="2"/>
</dbReference>
<dbReference type="InterPro" id="IPR010610">
    <property type="entry name" value="EryCIII-like_C"/>
</dbReference>
<dbReference type="FunFam" id="3.40.50.2000:FF:000009">
    <property type="entry name" value="Sterol 3-beta-glucosyltransferase UGT80A2"/>
    <property type="match status" value="1"/>
</dbReference>
<dbReference type="CDD" id="cd03784">
    <property type="entry name" value="GT1_Gtf-like"/>
    <property type="match status" value="1"/>
</dbReference>
<feature type="domain" description="Erythromycin biosynthesis protein CIII-like C-terminal" evidence="4">
    <location>
        <begin position="381"/>
        <end position="482"/>
    </location>
</feature>
<dbReference type="EMBL" id="MU863651">
    <property type="protein sequence ID" value="KAK4099183.1"/>
    <property type="molecule type" value="Genomic_DNA"/>
</dbReference>
<feature type="region of interest" description="Disordered" evidence="2">
    <location>
        <begin position="37"/>
        <end position="61"/>
    </location>
</feature>
<keyword evidence="6" id="KW-1185">Reference proteome</keyword>
<keyword evidence="1" id="KW-0808">Transferase</keyword>
<evidence type="ECO:0000313" key="5">
    <source>
        <dbReference type="EMBL" id="KAK4099183.1"/>
    </source>
</evidence>
<dbReference type="InterPro" id="IPR004276">
    <property type="entry name" value="GlycoTrans_28_N"/>
</dbReference>
<evidence type="ECO:0000259" key="4">
    <source>
        <dbReference type="Pfam" id="PF06722"/>
    </source>
</evidence>
<dbReference type="GO" id="GO:0016906">
    <property type="term" value="F:sterol 3-beta-glucosyltransferase activity"/>
    <property type="evidence" value="ECO:0007669"/>
    <property type="project" value="UniProtKB-ARBA"/>
</dbReference>
<dbReference type="InterPro" id="IPR050426">
    <property type="entry name" value="Glycosyltransferase_28"/>
</dbReference>
<dbReference type="GO" id="GO:0005975">
    <property type="term" value="P:carbohydrate metabolic process"/>
    <property type="evidence" value="ECO:0007669"/>
    <property type="project" value="InterPro"/>
</dbReference>
<evidence type="ECO:0000256" key="1">
    <source>
        <dbReference type="ARBA" id="ARBA00022679"/>
    </source>
</evidence>
<dbReference type="Pfam" id="PF06722">
    <property type="entry name" value="EryCIII-like_C"/>
    <property type="match status" value="1"/>
</dbReference>
<evidence type="ECO:0000256" key="2">
    <source>
        <dbReference type="SAM" id="MobiDB-lite"/>
    </source>
</evidence>
<reference evidence="5" key="2">
    <citation type="submission" date="2023-05" db="EMBL/GenBank/DDBJ databases">
        <authorList>
            <consortium name="Lawrence Berkeley National Laboratory"/>
            <person name="Steindorff A."/>
            <person name="Hensen N."/>
            <person name="Bonometti L."/>
            <person name="Westerberg I."/>
            <person name="Brannstrom I.O."/>
            <person name="Guillou S."/>
            <person name="Cros-Aarteil S."/>
            <person name="Calhoun S."/>
            <person name="Haridas S."/>
            <person name="Kuo A."/>
            <person name="Mondo S."/>
            <person name="Pangilinan J."/>
            <person name="Riley R."/>
            <person name="Labutti K."/>
            <person name="Andreopoulos B."/>
            <person name="Lipzen A."/>
            <person name="Chen C."/>
            <person name="Yanf M."/>
            <person name="Daum C."/>
            <person name="Ng V."/>
            <person name="Clum A."/>
            <person name="Ohm R."/>
            <person name="Martin F."/>
            <person name="Silar P."/>
            <person name="Natvig D."/>
            <person name="Lalanne C."/>
            <person name="Gautier V."/>
            <person name="Ament-Velasquez S.L."/>
            <person name="Kruys A."/>
            <person name="Hutchinson M.I."/>
            <person name="Powell A.J."/>
            <person name="Barry K."/>
            <person name="Miller A.N."/>
            <person name="Grigoriev I.V."/>
            <person name="Debuchy R."/>
            <person name="Gladieux P."/>
            <person name="Thoren M.H."/>
            <person name="Johannesson H."/>
        </authorList>
    </citation>
    <scope>NUCLEOTIDE SEQUENCE</scope>
    <source>
        <strain evidence="5">CBS 757.83</strain>
    </source>
</reference>
<dbReference type="PANTHER" id="PTHR48050">
    <property type="entry name" value="STEROL 3-BETA-GLUCOSYLTRANSFERASE"/>
    <property type="match status" value="1"/>
</dbReference>
<dbReference type="InterPro" id="IPR002213">
    <property type="entry name" value="UDP_glucos_trans"/>
</dbReference>
<feature type="compositionally biased region" description="Basic and acidic residues" evidence="2">
    <location>
        <begin position="604"/>
        <end position="614"/>
    </location>
</feature>
<comment type="caution">
    <text evidence="5">The sequence shown here is derived from an EMBL/GenBank/DDBJ whole genome shotgun (WGS) entry which is preliminary data.</text>
</comment>
<dbReference type="Proteomes" id="UP001305647">
    <property type="component" value="Unassembled WGS sequence"/>
</dbReference>
<evidence type="ECO:0000259" key="3">
    <source>
        <dbReference type="Pfam" id="PF03033"/>
    </source>
</evidence>
<protein>
    <submittedName>
        <fullName evidence="5">Glycosyltransferase family 1 protein</fullName>
    </submittedName>
</protein>
<name>A0AAN6PWM8_9PEZI</name>
<reference evidence="5" key="1">
    <citation type="journal article" date="2023" name="Mol. Phylogenet. Evol.">
        <title>Genome-scale phylogeny and comparative genomics of the fungal order Sordariales.</title>
        <authorList>
            <person name="Hensen N."/>
            <person name="Bonometti L."/>
            <person name="Westerberg I."/>
            <person name="Brannstrom I.O."/>
            <person name="Guillou S."/>
            <person name="Cros-Aarteil S."/>
            <person name="Calhoun S."/>
            <person name="Haridas S."/>
            <person name="Kuo A."/>
            <person name="Mondo S."/>
            <person name="Pangilinan J."/>
            <person name="Riley R."/>
            <person name="LaButti K."/>
            <person name="Andreopoulos B."/>
            <person name="Lipzen A."/>
            <person name="Chen C."/>
            <person name="Yan M."/>
            <person name="Daum C."/>
            <person name="Ng V."/>
            <person name="Clum A."/>
            <person name="Steindorff A."/>
            <person name="Ohm R.A."/>
            <person name="Martin F."/>
            <person name="Silar P."/>
            <person name="Natvig D.O."/>
            <person name="Lalanne C."/>
            <person name="Gautier V."/>
            <person name="Ament-Velasquez S.L."/>
            <person name="Kruys A."/>
            <person name="Hutchinson M.I."/>
            <person name="Powell A.J."/>
            <person name="Barry K."/>
            <person name="Miller A.N."/>
            <person name="Grigoriev I.V."/>
            <person name="Debuchy R."/>
            <person name="Gladieux P."/>
            <person name="Hiltunen Thoren M."/>
            <person name="Johannesson H."/>
        </authorList>
    </citation>
    <scope>NUCLEOTIDE SEQUENCE</scope>
    <source>
        <strain evidence="5">CBS 757.83</strain>
    </source>
</reference>
<feature type="compositionally biased region" description="Low complexity" evidence="2">
    <location>
        <begin position="593"/>
        <end position="603"/>
    </location>
</feature>
<proteinExistence type="predicted"/>
<gene>
    <name evidence="5" type="ORF">N658DRAFT_487780</name>
</gene>
<dbReference type="AlphaFoldDB" id="A0AAN6PWM8"/>
<dbReference type="PANTHER" id="PTHR48050:SF27">
    <property type="entry name" value="GLUCOSYLTRANSFERASE, PUTATIVE (AFU_ORTHOLOGUE AFUA_7G04880)-RELATED"/>
    <property type="match status" value="1"/>
</dbReference>
<evidence type="ECO:0000313" key="6">
    <source>
        <dbReference type="Proteomes" id="UP001305647"/>
    </source>
</evidence>
<sequence length="836" mass="90177">MKGPIEDSARATSDGRVDINLGSRLCRTLSLLVPPESKPSFTPAEPVSEIPPPPEYSEEGPQSIRLNIVIQVVGSRGDVQPFVALGMELRRHGHRVRLATHDTFCDFVRSSGLEFFPVGGDPVELMAYMVKNPGLMPSMQSLRVGDIQKKRKMVAEMLGGFWRSCVEPDPATQAPFVAEAIVANPPSFAHVHCAQALGVPLHLMFTMPWTSTRRFCHPLANLKGNEDLGISREAANFVSFKAVEWLTWQGLGDIINDWRESLDLQLVPFSEGPGLAETLQIPFTYCWSPALVPKPDDWPAHIDVCGFFFRDAPSFNPDPGLAKFLEAGAPPIYIGFGSIVIDDVEALTNTLLEAIRSTGVRAIISRGWSKLGGNRDLDLEGNVFYLGDCPHEWLFQRVSAVIHHGGAGTTACGLLNGRPTVIVPFFGDQPFWGDMVAAAGAGPSPIPQKKLNVANLGDAIRFCLTPEASNAAQTMATQMRSENGVARAIASFHANLPLDKMRCDVMPHLAAAWSLKTKRGHKPVRLSKEVATLLVAEEKVKWQNLKRYQSKPIHIDLQRWDPVTATASSLAVTGAGMVTSAADIVVKPVQAFTRPPRSSSATTSDRHESTDPHGRGTPVPPHQKKSPEESMIYGRPAALEFPPDTKDATHRGGQEKEHNRAATAVLGCASGVGNFFKHWTKGMYLDMPLAVSEGMRNAPRLYGGEVYDPGRVTDWKSGGAAAGRNFVHGIVDGFGGVVARPVEGAKKDGALGAAKGAGVGLLNMGAKVSSGVVGLVSLSGQGLYLSGRPLVHKDTSKTIKEATREEGKYTWCVGSGKGLEVDRRVVADAFDRLVQG</sequence>
<dbReference type="SUPFAM" id="SSF53756">
    <property type="entry name" value="UDP-Glycosyltransferase/glycogen phosphorylase"/>
    <property type="match status" value="1"/>
</dbReference>
<feature type="domain" description="Glycosyltransferase family 28 N-terminal" evidence="3">
    <location>
        <begin position="68"/>
        <end position="213"/>
    </location>
</feature>
<accession>A0AAN6PWM8</accession>
<feature type="region of interest" description="Disordered" evidence="2">
    <location>
        <begin position="592"/>
        <end position="628"/>
    </location>
</feature>
<dbReference type="Pfam" id="PF03033">
    <property type="entry name" value="Glyco_transf_28"/>
    <property type="match status" value="1"/>
</dbReference>
<organism evidence="5 6">
    <name type="scientific">Parathielavia hyrcaniae</name>
    <dbReference type="NCBI Taxonomy" id="113614"/>
    <lineage>
        <taxon>Eukaryota</taxon>
        <taxon>Fungi</taxon>
        <taxon>Dikarya</taxon>
        <taxon>Ascomycota</taxon>
        <taxon>Pezizomycotina</taxon>
        <taxon>Sordariomycetes</taxon>
        <taxon>Sordariomycetidae</taxon>
        <taxon>Sordariales</taxon>
        <taxon>Chaetomiaceae</taxon>
        <taxon>Parathielavia</taxon>
    </lineage>
</organism>